<evidence type="ECO:0000313" key="3">
    <source>
        <dbReference type="EMBL" id="OXE99556.1"/>
    </source>
</evidence>
<dbReference type="InterPro" id="IPR025388">
    <property type="entry name" value="Alginate_export_dom"/>
</dbReference>
<reference evidence="3 4" key="1">
    <citation type="submission" date="2016-11" db="EMBL/GenBank/DDBJ databases">
        <title>Whole genomes of Flavobacteriaceae.</title>
        <authorList>
            <person name="Stine C."/>
            <person name="Li C."/>
            <person name="Tadesse D."/>
        </authorList>
    </citation>
    <scope>NUCLEOTIDE SEQUENCE [LARGE SCALE GENOMIC DNA]</scope>
    <source>
        <strain evidence="3 4">DSM 24704</strain>
    </source>
</reference>
<evidence type="ECO:0000256" key="1">
    <source>
        <dbReference type="SAM" id="SignalP"/>
    </source>
</evidence>
<accession>A0A227NQC1</accession>
<dbReference type="EMBL" id="MUGS01000061">
    <property type="protein sequence ID" value="OXE99556.1"/>
    <property type="molecule type" value="Genomic_DNA"/>
</dbReference>
<keyword evidence="4" id="KW-1185">Reference proteome</keyword>
<sequence>MKNKIFLLVLLLSLSGMAQQYPEFKSLRFDENYSVLKNDTVKNNWYKTIKFLPLSPSGNTYLSFGGSVRYQYFYARNENWGDGPQDNDGYILSRYLFHADFHAGKYLRAFIQTQSSLADGRIDPSPVDQNPLEVHQAFVDFNILNKAGKKLILRAGRQELSYGSQRLVAVRDGPNNRQSFDGIKLITSTDNISADFFYSQYVVSHDGIFDDDSNKDKQFWGSYFVFNKVSFIKNIDFYYLGYSRSKATFNDGSGKENRHSVGTRIWGKSGNWRYDGETLFQFGTFASKNISAWTASLNMGYRINTIRFRPEIGFKAEVISGDDKVGDTKLQTFNPLFPRGAYFGLASVIGPSNLIDFHPSVSFEITKQVDWVIDYDMFWRYSSNDGIYAPNTTLIYPGNTTTEKKIGNQLESEIVWQPNQYLYFRLESTWFKAGDYIKASGAGKNIFFTGITMQLNF</sequence>
<feature type="signal peptide" evidence="1">
    <location>
        <begin position="1"/>
        <end position="18"/>
    </location>
</feature>
<feature type="chain" id="PRO_5030039098" description="Alginate export domain-containing protein" evidence="1">
    <location>
        <begin position="19"/>
        <end position="457"/>
    </location>
</feature>
<organism evidence="3 4">
    <name type="scientific">Flavobacterium araucananum</name>
    <dbReference type="NCBI Taxonomy" id="946678"/>
    <lineage>
        <taxon>Bacteria</taxon>
        <taxon>Pseudomonadati</taxon>
        <taxon>Bacteroidota</taxon>
        <taxon>Flavobacteriia</taxon>
        <taxon>Flavobacteriales</taxon>
        <taxon>Flavobacteriaceae</taxon>
        <taxon>Flavobacterium</taxon>
    </lineage>
</organism>
<keyword evidence="1" id="KW-0732">Signal</keyword>
<name>A0A227NQC1_9FLAO</name>
<evidence type="ECO:0000313" key="4">
    <source>
        <dbReference type="Proteomes" id="UP000214684"/>
    </source>
</evidence>
<gene>
    <name evidence="3" type="ORF">B0A64_21235</name>
</gene>
<dbReference type="InterPro" id="IPR053728">
    <property type="entry name" value="Alginate_Permeability_Chnl"/>
</dbReference>
<dbReference type="RefSeq" id="WP_089481490.1">
    <property type="nucleotide sequence ID" value="NZ_MUGS01000061.1"/>
</dbReference>
<proteinExistence type="predicted"/>
<dbReference type="AlphaFoldDB" id="A0A227NQC1"/>
<comment type="caution">
    <text evidence="3">The sequence shown here is derived from an EMBL/GenBank/DDBJ whole genome shotgun (WGS) entry which is preliminary data.</text>
</comment>
<dbReference type="OrthoDB" id="311329at2"/>
<dbReference type="Proteomes" id="UP000214684">
    <property type="component" value="Unassembled WGS sequence"/>
</dbReference>
<dbReference type="Pfam" id="PF13372">
    <property type="entry name" value="Alginate_exp"/>
    <property type="match status" value="1"/>
</dbReference>
<dbReference type="Gene3D" id="2.40.160.100">
    <property type="match status" value="1"/>
</dbReference>
<evidence type="ECO:0000259" key="2">
    <source>
        <dbReference type="Pfam" id="PF13372"/>
    </source>
</evidence>
<feature type="domain" description="Alginate export" evidence="2">
    <location>
        <begin position="61"/>
        <end position="441"/>
    </location>
</feature>
<protein>
    <recommendedName>
        <fullName evidence="2">Alginate export domain-containing protein</fullName>
    </recommendedName>
</protein>